<accession>A0AAV7SPW8</accession>
<reference evidence="2" key="1">
    <citation type="journal article" date="2022" name="bioRxiv">
        <title>Sequencing and chromosome-scale assembly of the giantPleurodeles waltlgenome.</title>
        <authorList>
            <person name="Brown T."/>
            <person name="Elewa A."/>
            <person name="Iarovenko S."/>
            <person name="Subramanian E."/>
            <person name="Araus A.J."/>
            <person name="Petzold A."/>
            <person name="Susuki M."/>
            <person name="Suzuki K.-i.T."/>
            <person name="Hayashi T."/>
            <person name="Toyoda A."/>
            <person name="Oliveira C."/>
            <person name="Osipova E."/>
            <person name="Leigh N.D."/>
            <person name="Simon A."/>
            <person name="Yun M.H."/>
        </authorList>
    </citation>
    <scope>NUCLEOTIDE SEQUENCE</scope>
    <source>
        <strain evidence="2">20211129_DDA</strain>
        <tissue evidence="2">Liver</tissue>
    </source>
</reference>
<sequence>MNTVRLETLPMSKQRAYQRQLLLAHTHVLAGALPPRGRAVRLCEVSAGVPGRLAPADVRELLHKVMLDETFRISWALFQRLHRRAEHHQLRTSVHDREYTGEQQSKQVHATIHE</sequence>
<name>A0AAV7SPW8_PLEWA</name>
<evidence type="ECO:0000256" key="1">
    <source>
        <dbReference type="SAM" id="MobiDB-lite"/>
    </source>
</evidence>
<dbReference type="Proteomes" id="UP001066276">
    <property type="component" value="Chromosome 4_2"/>
</dbReference>
<evidence type="ECO:0000313" key="2">
    <source>
        <dbReference type="EMBL" id="KAJ1166180.1"/>
    </source>
</evidence>
<comment type="caution">
    <text evidence="2">The sequence shown here is derived from an EMBL/GenBank/DDBJ whole genome shotgun (WGS) entry which is preliminary data.</text>
</comment>
<dbReference type="AlphaFoldDB" id="A0AAV7SPW8"/>
<gene>
    <name evidence="2" type="ORF">NDU88_006588</name>
</gene>
<organism evidence="2 3">
    <name type="scientific">Pleurodeles waltl</name>
    <name type="common">Iberian ribbed newt</name>
    <dbReference type="NCBI Taxonomy" id="8319"/>
    <lineage>
        <taxon>Eukaryota</taxon>
        <taxon>Metazoa</taxon>
        <taxon>Chordata</taxon>
        <taxon>Craniata</taxon>
        <taxon>Vertebrata</taxon>
        <taxon>Euteleostomi</taxon>
        <taxon>Amphibia</taxon>
        <taxon>Batrachia</taxon>
        <taxon>Caudata</taxon>
        <taxon>Salamandroidea</taxon>
        <taxon>Salamandridae</taxon>
        <taxon>Pleurodelinae</taxon>
        <taxon>Pleurodeles</taxon>
    </lineage>
</organism>
<dbReference type="EMBL" id="JANPWB010000008">
    <property type="protein sequence ID" value="KAJ1166180.1"/>
    <property type="molecule type" value="Genomic_DNA"/>
</dbReference>
<evidence type="ECO:0000313" key="3">
    <source>
        <dbReference type="Proteomes" id="UP001066276"/>
    </source>
</evidence>
<protein>
    <submittedName>
        <fullName evidence="2">Uncharacterized protein</fullName>
    </submittedName>
</protein>
<proteinExistence type="predicted"/>
<feature type="region of interest" description="Disordered" evidence="1">
    <location>
        <begin position="92"/>
        <end position="114"/>
    </location>
</feature>
<keyword evidence="3" id="KW-1185">Reference proteome</keyword>